<dbReference type="Gene3D" id="1.10.10.10">
    <property type="entry name" value="Winged helix-like DNA-binding domain superfamily/Winged helix DNA-binding domain"/>
    <property type="match status" value="1"/>
</dbReference>
<gene>
    <name evidence="2" type="ORF">BJ982_003053</name>
</gene>
<dbReference type="EMBL" id="JACHND010000001">
    <property type="protein sequence ID" value="MBB4701509.1"/>
    <property type="molecule type" value="Genomic_DNA"/>
</dbReference>
<dbReference type="AlphaFoldDB" id="A0A7W7D7N4"/>
<dbReference type="SUPFAM" id="SSF88659">
    <property type="entry name" value="Sigma3 and sigma4 domains of RNA polymerase sigma factors"/>
    <property type="match status" value="1"/>
</dbReference>
<dbReference type="InterPro" id="IPR036388">
    <property type="entry name" value="WH-like_DNA-bd_sf"/>
</dbReference>
<proteinExistence type="predicted"/>
<comment type="caution">
    <text evidence="2">The sequence shown here is derived from an EMBL/GenBank/DDBJ whole genome shotgun (WGS) entry which is preliminary data.</text>
</comment>
<dbReference type="Proteomes" id="UP000542210">
    <property type="component" value="Unassembled WGS sequence"/>
</dbReference>
<sequence length="320" mass="36303">MAHLGQPGADQSELDAEPAGLACADLDRDSPEDPQAVEETSPYVEIMLSEVEQQLVAEDEEESETVRQARREVDQKIVDRVRKDLEAGNDDLFKRLTNRLLGYALPILSAWVGSREIFGKVNTLRQQANRTLVQRGARQMPLIRSNNDDWQAWSKDDIDQIVIDLVDEGVTRFRRTVEAGQWDHSRGASLNTYFIGACLLSFEKVYRRWRKQKRLDRYARGVGLIEDLALIEPVFQPAFGRAPESQAVMVDEITRAMATIKDLQVRQLLWYQMQGYTQKDAAALVGLSPKAAEGRLGRIRRRLAADDVQRPPARTDGTER</sequence>
<protein>
    <submittedName>
        <fullName evidence="2">Uncharacterized protein</fullName>
    </submittedName>
</protein>
<keyword evidence="3" id="KW-1185">Reference proteome</keyword>
<accession>A0A7W7D7N4</accession>
<name>A0A7W7D7N4_9ACTN</name>
<dbReference type="InterPro" id="IPR013324">
    <property type="entry name" value="RNA_pol_sigma_r3/r4-like"/>
</dbReference>
<dbReference type="RefSeq" id="WP_184880618.1">
    <property type="nucleotide sequence ID" value="NZ_JACHND010000001.1"/>
</dbReference>
<organism evidence="2 3">
    <name type="scientific">Sphaerisporangium siamense</name>
    <dbReference type="NCBI Taxonomy" id="795645"/>
    <lineage>
        <taxon>Bacteria</taxon>
        <taxon>Bacillati</taxon>
        <taxon>Actinomycetota</taxon>
        <taxon>Actinomycetes</taxon>
        <taxon>Streptosporangiales</taxon>
        <taxon>Streptosporangiaceae</taxon>
        <taxon>Sphaerisporangium</taxon>
    </lineage>
</organism>
<evidence type="ECO:0000256" key="1">
    <source>
        <dbReference type="SAM" id="MobiDB-lite"/>
    </source>
</evidence>
<evidence type="ECO:0000313" key="2">
    <source>
        <dbReference type="EMBL" id="MBB4701509.1"/>
    </source>
</evidence>
<feature type="region of interest" description="Disordered" evidence="1">
    <location>
        <begin position="1"/>
        <end position="40"/>
    </location>
</feature>
<reference evidence="2 3" key="1">
    <citation type="submission" date="2020-08" db="EMBL/GenBank/DDBJ databases">
        <title>Sequencing the genomes of 1000 actinobacteria strains.</title>
        <authorList>
            <person name="Klenk H.-P."/>
        </authorList>
    </citation>
    <scope>NUCLEOTIDE SEQUENCE [LARGE SCALE GENOMIC DNA]</scope>
    <source>
        <strain evidence="2 3">DSM 45784</strain>
    </source>
</reference>
<evidence type="ECO:0000313" key="3">
    <source>
        <dbReference type="Proteomes" id="UP000542210"/>
    </source>
</evidence>